<sequence length="224" mass="25405">MRDEYIQYEVPNNGLNGGFMMNVLTDEEIKAGYRLLFDGKTLQGWAATRHPDGWLVQDGHLVCKGENNGYLYTLDQFENFILQVEYRTAPKVNSGIFFRWTDLRDPVNTGLEMQILDTYDEEKTSKHSSGALYDLVAPSSNAVRQAGEWNQATITCDRNRIRLALNGTVVVEADIDQWAAVGKNPDGSDNKFKYAWRDHPRSGHIGLQDHGGYVEFRNIKVVSI</sequence>
<evidence type="ECO:0000313" key="2">
    <source>
        <dbReference type="EMBL" id="CAG7629003.1"/>
    </source>
</evidence>
<dbReference type="EMBL" id="CAJVCE010000003">
    <property type="protein sequence ID" value="CAG7629003.1"/>
    <property type="molecule type" value="Genomic_DNA"/>
</dbReference>
<evidence type="ECO:0000313" key="3">
    <source>
        <dbReference type="Proteomes" id="UP000730618"/>
    </source>
</evidence>
<accession>A0ABM8VDW6</accession>
<dbReference type="RefSeq" id="WP_218097845.1">
    <property type="nucleotide sequence ID" value="NZ_CAJVCE010000003.1"/>
</dbReference>
<dbReference type="Pfam" id="PF06439">
    <property type="entry name" value="3keto-disac_hyd"/>
    <property type="match status" value="1"/>
</dbReference>
<keyword evidence="3" id="KW-1185">Reference proteome</keyword>
<comment type="caution">
    <text evidence="2">The sequence shown here is derived from an EMBL/GenBank/DDBJ whole genome shotgun (WGS) entry which is preliminary data.</text>
</comment>
<feature type="domain" description="3-keto-alpha-glucoside-1,2-lyase/3-keto-2-hydroxy-glucal hydratase" evidence="1">
    <location>
        <begin position="33"/>
        <end position="221"/>
    </location>
</feature>
<organism evidence="2 3">
    <name type="scientific">Paenibacillus allorhizosphaerae</name>
    <dbReference type="NCBI Taxonomy" id="2849866"/>
    <lineage>
        <taxon>Bacteria</taxon>
        <taxon>Bacillati</taxon>
        <taxon>Bacillota</taxon>
        <taxon>Bacilli</taxon>
        <taxon>Bacillales</taxon>
        <taxon>Paenibacillaceae</taxon>
        <taxon>Paenibacillus</taxon>
    </lineage>
</organism>
<dbReference type="InterPro" id="IPR010496">
    <property type="entry name" value="AL/BT2_dom"/>
</dbReference>
<dbReference type="Proteomes" id="UP000730618">
    <property type="component" value="Unassembled WGS sequence"/>
</dbReference>
<name>A0ABM8VDW6_9BACL</name>
<protein>
    <recommendedName>
        <fullName evidence="1">3-keto-alpha-glucoside-1,2-lyase/3-keto-2-hydroxy-glucal hydratase domain-containing protein</fullName>
    </recommendedName>
</protein>
<reference evidence="2 3" key="1">
    <citation type="submission" date="2021-06" db="EMBL/GenBank/DDBJ databases">
        <authorList>
            <person name="Criscuolo A."/>
        </authorList>
    </citation>
    <scope>NUCLEOTIDE SEQUENCE [LARGE SCALE GENOMIC DNA]</scope>
    <source>
        <strain evidence="3">CIP 111802</strain>
    </source>
</reference>
<proteinExistence type="predicted"/>
<evidence type="ECO:0000259" key="1">
    <source>
        <dbReference type="Pfam" id="PF06439"/>
    </source>
</evidence>
<gene>
    <name evidence="2" type="ORF">PAECIP111802_01514</name>
</gene>